<gene>
    <name evidence="1" type="ORF">TNCV_1090191</name>
</gene>
<sequence length="79" mass="9109">MLVQHGDTLNNNQATSPLVRLAKGEERWKNPGHLQEVLPQNKGGTKSNHTITCMVLKTTTNDGDNYVKFYYRFWKIVDF</sequence>
<protein>
    <submittedName>
        <fullName evidence="1">Uncharacterized protein</fullName>
    </submittedName>
</protein>
<evidence type="ECO:0000313" key="1">
    <source>
        <dbReference type="EMBL" id="GFY17244.1"/>
    </source>
</evidence>
<name>A0A8X6VQG4_TRICX</name>
<accession>A0A8X6VQG4</accession>
<dbReference type="AlphaFoldDB" id="A0A8X6VQG4"/>
<keyword evidence="2" id="KW-1185">Reference proteome</keyword>
<reference evidence="1" key="1">
    <citation type="submission" date="2020-08" db="EMBL/GenBank/DDBJ databases">
        <title>Multicomponent nature underlies the extraordinary mechanical properties of spider dragline silk.</title>
        <authorList>
            <person name="Kono N."/>
            <person name="Nakamura H."/>
            <person name="Mori M."/>
            <person name="Yoshida Y."/>
            <person name="Ohtoshi R."/>
            <person name="Malay A.D."/>
            <person name="Moran D.A.P."/>
            <person name="Tomita M."/>
            <person name="Numata K."/>
            <person name="Arakawa K."/>
        </authorList>
    </citation>
    <scope>NUCLEOTIDE SEQUENCE</scope>
</reference>
<dbReference type="Proteomes" id="UP000887159">
    <property type="component" value="Unassembled WGS sequence"/>
</dbReference>
<comment type="caution">
    <text evidence="1">The sequence shown here is derived from an EMBL/GenBank/DDBJ whole genome shotgun (WGS) entry which is preliminary data.</text>
</comment>
<organism evidence="1 2">
    <name type="scientific">Trichonephila clavipes</name>
    <name type="common">Golden silk orbweaver</name>
    <name type="synonym">Nephila clavipes</name>
    <dbReference type="NCBI Taxonomy" id="2585209"/>
    <lineage>
        <taxon>Eukaryota</taxon>
        <taxon>Metazoa</taxon>
        <taxon>Ecdysozoa</taxon>
        <taxon>Arthropoda</taxon>
        <taxon>Chelicerata</taxon>
        <taxon>Arachnida</taxon>
        <taxon>Araneae</taxon>
        <taxon>Araneomorphae</taxon>
        <taxon>Entelegynae</taxon>
        <taxon>Araneoidea</taxon>
        <taxon>Nephilidae</taxon>
        <taxon>Trichonephila</taxon>
    </lineage>
</organism>
<proteinExistence type="predicted"/>
<dbReference type="EMBL" id="BMAU01021343">
    <property type="protein sequence ID" value="GFY17244.1"/>
    <property type="molecule type" value="Genomic_DNA"/>
</dbReference>
<evidence type="ECO:0000313" key="2">
    <source>
        <dbReference type="Proteomes" id="UP000887159"/>
    </source>
</evidence>